<dbReference type="EMBL" id="GGEC01084881">
    <property type="protein sequence ID" value="MBX65365.1"/>
    <property type="molecule type" value="Transcribed_RNA"/>
</dbReference>
<dbReference type="AlphaFoldDB" id="A0A2P2QEK4"/>
<name>A0A2P2QEK4_RHIMU</name>
<accession>A0A2P2QEK4</accession>
<sequence length="36" mass="4482">MSIHMYEDIYDYLYYSVKIRLSGEFKREKKNQFKTG</sequence>
<evidence type="ECO:0000313" key="1">
    <source>
        <dbReference type="EMBL" id="MBX65365.1"/>
    </source>
</evidence>
<proteinExistence type="predicted"/>
<organism evidence="1">
    <name type="scientific">Rhizophora mucronata</name>
    <name type="common">Asiatic mangrove</name>
    <dbReference type="NCBI Taxonomy" id="61149"/>
    <lineage>
        <taxon>Eukaryota</taxon>
        <taxon>Viridiplantae</taxon>
        <taxon>Streptophyta</taxon>
        <taxon>Embryophyta</taxon>
        <taxon>Tracheophyta</taxon>
        <taxon>Spermatophyta</taxon>
        <taxon>Magnoliopsida</taxon>
        <taxon>eudicotyledons</taxon>
        <taxon>Gunneridae</taxon>
        <taxon>Pentapetalae</taxon>
        <taxon>rosids</taxon>
        <taxon>fabids</taxon>
        <taxon>Malpighiales</taxon>
        <taxon>Rhizophoraceae</taxon>
        <taxon>Rhizophora</taxon>
    </lineage>
</organism>
<reference evidence="1" key="1">
    <citation type="submission" date="2018-02" db="EMBL/GenBank/DDBJ databases">
        <title>Rhizophora mucronata_Transcriptome.</title>
        <authorList>
            <person name="Meera S.P."/>
            <person name="Sreeshan A."/>
            <person name="Augustine A."/>
        </authorList>
    </citation>
    <scope>NUCLEOTIDE SEQUENCE</scope>
    <source>
        <tissue evidence="1">Leaf</tissue>
    </source>
</reference>
<protein>
    <submittedName>
        <fullName evidence="1">Uncharacterized protein</fullName>
    </submittedName>
</protein>